<organism evidence="14 15">
    <name type="scientific">Ciona savignyi</name>
    <name type="common">Pacific transparent sea squirt</name>
    <dbReference type="NCBI Taxonomy" id="51511"/>
    <lineage>
        <taxon>Eukaryota</taxon>
        <taxon>Metazoa</taxon>
        <taxon>Chordata</taxon>
        <taxon>Tunicata</taxon>
        <taxon>Ascidiacea</taxon>
        <taxon>Phlebobranchia</taxon>
        <taxon>Cionidae</taxon>
        <taxon>Ciona</taxon>
    </lineage>
</organism>
<evidence type="ECO:0000256" key="6">
    <source>
        <dbReference type="ARBA" id="ARBA00072440"/>
    </source>
</evidence>
<keyword evidence="2" id="KW-0808">Transferase</keyword>
<evidence type="ECO:0000313" key="14">
    <source>
        <dbReference type="Ensembl" id="ENSCSAVP00000015582.1"/>
    </source>
</evidence>
<sequence length="217" mass="24468">MQRSLRLKRELHMLAENPPPGISCWQDENKINVLRAQIIGSDETPYDGGIFSIEVSIPDRYPFEPPKAKFITPIYHPNIDSGGRICLDALKMPPQGAWKPSLNIGSILTTIQLLMSEPNPDDPLMADISAEYKYNKQKFIQKAIEHTRQYALGKSMLLNGKNRTHCCGSSDDERMETNSNMDFPHCSGHTSNSRKRLSNDKQQSSIDNKSKKPKGII</sequence>
<dbReference type="EC" id="2.3.2.23" evidence="1"/>
<dbReference type="PANTHER" id="PTHR24067">
    <property type="entry name" value="UBIQUITIN-CONJUGATING ENZYME E2"/>
    <property type="match status" value="1"/>
</dbReference>
<evidence type="ECO:0000256" key="10">
    <source>
        <dbReference type="PROSITE-ProRule" id="PRU10133"/>
    </source>
</evidence>
<feature type="region of interest" description="Disordered" evidence="12">
    <location>
        <begin position="178"/>
        <end position="217"/>
    </location>
</feature>
<dbReference type="SUPFAM" id="SSF54495">
    <property type="entry name" value="UBC-like"/>
    <property type="match status" value="1"/>
</dbReference>
<dbReference type="FunFam" id="3.10.110.10:FF:000041">
    <property type="entry name" value="Ubiquitin-conjugating enzyme E2 T"/>
    <property type="match status" value="1"/>
</dbReference>
<evidence type="ECO:0000256" key="3">
    <source>
        <dbReference type="ARBA" id="ARBA00022741"/>
    </source>
</evidence>
<dbReference type="GO" id="GO:0061631">
    <property type="term" value="F:ubiquitin conjugating enzyme activity"/>
    <property type="evidence" value="ECO:0007669"/>
    <property type="project" value="UniProtKB-EC"/>
</dbReference>
<keyword evidence="3 11" id="KW-0547">Nucleotide-binding</keyword>
<proteinExistence type="inferred from homology"/>
<evidence type="ECO:0000256" key="7">
    <source>
        <dbReference type="ARBA" id="ARBA00076317"/>
    </source>
</evidence>
<dbReference type="Proteomes" id="UP000007875">
    <property type="component" value="Unassembled WGS sequence"/>
</dbReference>
<feature type="domain" description="UBC core" evidence="13">
    <location>
        <begin position="2"/>
        <end position="152"/>
    </location>
</feature>
<keyword evidence="4 11" id="KW-0833">Ubl conjugation pathway</keyword>
<keyword evidence="5 11" id="KW-0067">ATP-binding</keyword>
<dbReference type="InterPro" id="IPR050113">
    <property type="entry name" value="Ub_conjugating_enzyme"/>
</dbReference>
<dbReference type="GeneTree" id="ENSGT00940000157365"/>
<evidence type="ECO:0000313" key="15">
    <source>
        <dbReference type="Proteomes" id="UP000007875"/>
    </source>
</evidence>
<comment type="similarity">
    <text evidence="11">Belongs to the ubiquitin-conjugating enzyme family.</text>
</comment>
<evidence type="ECO:0000256" key="1">
    <source>
        <dbReference type="ARBA" id="ARBA00012486"/>
    </source>
</evidence>
<dbReference type="OMA" id="GVEKKFC"/>
<dbReference type="AlphaFoldDB" id="H2ZDB6"/>
<keyword evidence="15" id="KW-1185">Reference proteome</keyword>
<dbReference type="FunCoup" id="H2ZDB6">
    <property type="interactions" value="13"/>
</dbReference>
<dbReference type="PROSITE" id="PS50127">
    <property type="entry name" value="UBC_2"/>
    <property type="match status" value="1"/>
</dbReference>
<dbReference type="PROSITE" id="PS00183">
    <property type="entry name" value="UBC_1"/>
    <property type="match status" value="1"/>
</dbReference>
<evidence type="ECO:0000256" key="9">
    <source>
        <dbReference type="ARBA" id="ARBA00082133"/>
    </source>
</evidence>
<evidence type="ECO:0000259" key="13">
    <source>
        <dbReference type="PROSITE" id="PS50127"/>
    </source>
</evidence>
<dbReference type="Gene3D" id="3.10.110.10">
    <property type="entry name" value="Ubiquitin Conjugating Enzyme"/>
    <property type="match status" value="1"/>
</dbReference>
<name>H2ZDB6_CIOSA</name>
<dbReference type="CDD" id="cd23805">
    <property type="entry name" value="UBCc_UBE2T"/>
    <property type="match status" value="1"/>
</dbReference>
<dbReference type="Ensembl" id="ENSCSAVT00000015760.1">
    <property type="protein sequence ID" value="ENSCSAVP00000015582.1"/>
    <property type="gene ID" value="ENSCSAVG00000009150.1"/>
</dbReference>
<feature type="active site" description="Glycyl thioester intermediate" evidence="10">
    <location>
        <position position="86"/>
    </location>
</feature>
<reference evidence="14" key="2">
    <citation type="submission" date="2025-08" db="UniProtKB">
        <authorList>
            <consortium name="Ensembl"/>
        </authorList>
    </citation>
    <scope>IDENTIFICATION</scope>
</reference>
<protein>
    <recommendedName>
        <fullName evidence="6">Ubiquitin-conjugating enzyme E2 T</fullName>
        <ecNumber evidence="1">2.3.2.23</ecNumber>
    </recommendedName>
    <alternativeName>
        <fullName evidence="7">E2 ubiquitin-conjugating enzyme T</fullName>
    </alternativeName>
    <alternativeName>
        <fullName evidence="9">Ubiquitin carrier protein T</fullName>
    </alternativeName>
    <alternativeName>
        <fullName evidence="8">Ubiquitin-protein ligase T</fullName>
    </alternativeName>
</protein>
<evidence type="ECO:0000256" key="2">
    <source>
        <dbReference type="ARBA" id="ARBA00022679"/>
    </source>
</evidence>
<dbReference type="GO" id="GO:0005524">
    <property type="term" value="F:ATP binding"/>
    <property type="evidence" value="ECO:0007669"/>
    <property type="project" value="UniProtKB-UniRule"/>
</dbReference>
<reference evidence="15" key="1">
    <citation type="submission" date="2003-08" db="EMBL/GenBank/DDBJ databases">
        <authorList>
            <person name="Birren B."/>
            <person name="Nusbaum C."/>
            <person name="Abebe A."/>
            <person name="Abouelleil A."/>
            <person name="Adekoya E."/>
            <person name="Ait-zahra M."/>
            <person name="Allen N."/>
            <person name="Allen T."/>
            <person name="An P."/>
            <person name="Anderson M."/>
            <person name="Anderson S."/>
            <person name="Arachchi H."/>
            <person name="Armbruster J."/>
            <person name="Bachantsang P."/>
            <person name="Baldwin J."/>
            <person name="Barry A."/>
            <person name="Bayul T."/>
            <person name="Blitshsteyn B."/>
            <person name="Bloom T."/>
            <person name="Blye J."/>
            <person name="Boguslavskiy L."/>
            <person name="Borowsky M."/>
            <person name="Boukhgalter B."/>
            <person name="Brunache A."/>
            <person name="Butler J."/>
            <person name="Calixte N."/>
            <person name="Calvo S."/>
            <person name="Camarata J."/>
            <person name="Campo K."/>
            <person name="Chang J."/>
            <person name="Cheshatsang Y."/>
            <person name="Citroen M."/>
            <person name="Collymore A."/>
            <person name="Considine T."/>
            <person name="Cook A."/>
            <person name="Cooke P."/>
            <person name="Corum B."/>
            <person name="Cuomo C."/>
            <person name="David R."/>
            <person name="Dawoe T."/>
            <person name="Degray S."/>
            <person name="Dodge S."/>
            <person name="Dooley K."/>
            <person name="Dorje P."/>
            <person name="Dorjee K."/>
            <person name="Dorris L."/>
            <person name="Duffey N."/>
            <person name="Dupes A."/>
            <person name="Elkins T."/>
            <person name="Engels R."/>
            <person name="Erickson J."/>
            <person name="Farina A."/>
            <person name="Faro S."/>
            <person name="Ferreira P."/>
            <person name="Fischer H."/>
            <person name="Fitzgerald M."/>
            <person name="Foley K."/>
            <person name="Gage D."/>
            <person name="Galagan J."/>
            <person name="Gearin G."/>
            <person name="Gnerre S."/>
            <person name="Gnirke A."/>
            <person name="Goyette A."/>
            <person name="Graham J."/>
            <person name="Grandbois E."/>
            <person name="Gyaltsen K."/>
            <person name="Hafez N."/>
            <person name="Hagopian D."/>
            <person name="Hagos B."/>
            <person name="Hall J."/>
            <person name="Hatcher B."/>
            <person name="Heller A."/>
            <person name="Higgins H."/>
            <person name="Honan T."/>
            <person name="Horn A."/>
            <person name="Houde N."/>
            <person name="Hughes L."/>
            <person name="Hulme W."/>
            <person name="Husby E."/>
            <person name="Iliev I."/>
            <person name="Jaffe D."/>
            <person name="Jones C."/>
            <person name="Kamal M."/>
            <person name="Kamat A."/>
            <person name="Kamvysselis M."/>
            <person name="Karlsson E."/>
            <person name="Kells C."/>
            <person name="Kieu A."/>
            <person name="Kisner P."/>
            <person name="Kodira C."/>
            <person name="Kulbokas E."/>
            <person name="Labutti K."/>
            <person name="Lama D."/>
            <person name="Landers T."/>
            <person name="Leger J."/>
            <person name="Levine S."/>
            <person name="Lewis D."/>
            <person name="Lewis T."/>
            <person name="Lindblad-toh K."/>
            <person name="Liu X."/>
            <person name="Lokyitsang T."/>
            <person name="Lokyitsang Y."/>
            <person name="Lucien O."/>
            <person name="Lui A."/>
            <person name="Ma L.J."/>
            <person name="Mabbitt R."/>
            <person name="Macdonald J."/>
            <person name="Maclean C."/>
            <person name="Major J."/>
            <person name="Manning J."/>
            <person name="Marabella R."/>
            <person name="Maru K."/>
            <person name="Matthews C."/>
            <person name="Mauceli E."/>
            <person name="Mccarthy M."/>
            <person name="Mcdonough S."/>
            <person name="Mcghee T."/>
            <person name="Meldrim J."/>
            <person name="Meneus L."/>
            <person name="Mesirov J."/>
            <person name="Mihalev A."/>
            <person name="Mihova T."/>
            <person name="Mikkelsen T."/>
            <person name="Mlenga V."/>
            <person name="Moru K."/>
            <person name="Mozes J."/>
            <person name="Mulrain L."/>
            <person name="Munson G."/>
            <person name="Naylor J."/>
            <person name="Newes C."/>
            <person name="Nguyen C."/>
            <person name="Nguyen N."/>
            <person name="Nguyen T."/>
            <person name="Nicol R."/>
            <person name="Nielsen C."/>
            <person name="Nizzari M."/>
            <person name="Norbu C."/>
            <person name="Norbu N."/>
            <person name="O'donnell P."/>
            <person name="Okoawo O."/>
            <person name="O'leary S."/>
            <person name="Omotosho B."/>
            <person name="O'neill K."/>
            <person name="Osman S."/>
            <person name="Parker S."/>
            <person name="Perrin D."/>
            <person name="Phunkhang P."/>
            <person name="Piqani B."/>
            <person name="Purcell S."/>
            <person name="Rachupka T."/>
            <person name="Ramasamy U."/>
            <person name="Rameau R."/>
            <person name="Ray V."/>
            <person name="Raymond C."/>
            <person name="Retta R."/>
            <person name="Richardson S."/>
            <person name="Rise C."/>
            <person name="Rodriguez J."/>
            <person name="Rogers J."/>
            <person name="Rogov P."/>
            <person name="Rutman M."/>
            <person name="Schupbach R."/>
            <person name="Seaman C."/>
            <person name="Settipalli S."/>
            <person name="Sharpe T."/>
            <person name="Sheridan J."/>
            <person name="Sherpa N."/>
            <person name="Shi J."/>
            <person name="Smirnov S."/>
            <person name="Smith C."/>
            <person name="Sougnez C."/>
            <person name="Spencer B."/>
            <person name="Stalker J."/>
            <person name="Stange-thomann N."/>
            <person name="Stavropoulos S."/>
            <person name="Stetson K."/>
            <person name="Stone C."/>
            <person name="Stone S."/>
            <person name="Stubbs M."/>
            <person name="Talamas J."/>
            <person name="Tchuinga P."/>
            <person name="Tenzing P."/>
            <person name="Tesfaye S."/>
            <person name="Theodore J."/>
            <person name="Thoulutsang Y."/>
            <person name="Topham K."/>
            <person name="Towey S."/>
            <person name="Tsamla T."/>
            <person name="Tsomo N."/>
            <person name="Vallee D."/>
            <person name="Vassiliev H."/>
            <person name="Venkataraman V."/>
            <person name="Vinson J."/>
            <person name="Vo A."/>
            <person name="Wade C."/>
            <person name="Wang S."/>
            <person name="Wangchuk T."/>
            <person name="Wangdi T."/>
            <person name="Whittaker C."/>
            <person name="Wilkinson J."/>
            <person name="Wu Y."/>
            <person name="Wyman D."/>
            <person name="Yadav S."/>
            <person name="Yang S."/>
            <person name="Yang X."/>
            <person name="Yeager S."/>
            <person name="Yee E."/>
            <person name="Young G."/>
            <person name="Zainoun J."/>
            <person name="Zembeck L."/>
            <person name="Zimmer A."/>
            <person name="Zody M."/>
            <person name="Lander E."/>
        </authorList>
    </citation>
    <scope>NUCLEOTIDE SEQUENCE [LARGE SCALE GENOMIC DNA]</scope>
</reference>
<evidence type="ECO:0000256" key="5">
    <source>
        <dbReference type="ARBA" id="ARBA00022840"/>
    </source>
</evidence>
<dbReference type="InParanoid" id="H2ZDB6"/>
<evidence type="ECO:0000256" key="11">
    <source>
        <dbReference type="RuleBase" id="RU362109"/>
    </source>
</evidence>
<evidence type="ECO:0000256" key="12">
    <source>
        <dbReference type="SAM" id="MobiDB-lite"/>
    </source>
</evidence>
<dbReference type="InterPro" id="IPR016135">
    <property type="entry name" value="UBQ-conjugating_enzyme/RWD"/>
</dbReference>
<dbReference type="eggNOG" id="KOG0417">
    <property type="taxonomic scope" value="Eukaryota"/>
</dbReference>
<dbReference type="STRING" id="51511.ENSCSAVP00000015582"/>
<accession>H2ZDB6</accession>
<dbReference type="SMART" id="SM00212">
    <property type="entry name" value="UBCc"/>
    <property type="match status" value="1"/>
</dbReference>
<dbReference type="Pfam" id="PF00179">
    <property type="entry name" value="UQ_con"/>
    <property type="match status" value="1"/>
</dbReference>
<evidence type="ECO:0000256" key="8">
    <source>
        <dbReference type="ARBA" id="ARBA00077509"/>
    </source>
</evidence>
<dbReference type="InterPro" id="IPR023313">
    <property type="entry name" value="UBQ-conjugating_AS"/>
</dbReference>
<dbReference type="InterPro" id="IPR000608">
    <property type="entry name" value="UBC"/>
</dbReference>
<evidence type="ECO:0000256" key="4">
    <source>
        <dbReference type="ARBA" id="ARBA00022786"/>
    </source>
</evidence>
<dbReference type="HOGENOM" id="CLU_030988_13_2_1"/>
<reference evidence="14" key="3">
    <citation type="submission" date="2025-09" db="UniProtKB">
        <authorList>
            <consortium name="Ensembl"/>
        </authorList>
    </citation>
    <scope>IDENTIFICATION</scope>
</reference>